<dbReference type="Proteomes" id="UP000287547">
    <property type="component" value="Unassembled WGS sequence"/>
</dbReference>
<dbReference type="Gene3D" id="2.30.150.10">
    <property type="entry name" value="DNA-directed RNA polymerase, beta subunit, external 1 domain"/>
    <property type="match status" value="1"/>
</dbReference>
<comment type="function">
    <text evidence="6 8">DNA-dependent RNA polymerase catalyzes the transcription of DNA into RNA using the four ribonucleoside triphosphates as substrates.</text>
</comment>
<comment type="caution">
    <text evidence="15">The sequence shown here is derived from an EMBL/GenBank/DDBJ whole genome shotgun (WGS) entry which is preliminary data.</text>
</comment>
<dbReference type="GO" id="GO:0003899">
    <property type="term" value="F:DNA-directed RNA polymerase activity"/>
    <property type="evidence" value="ECO:0007669"/>
    <property type="project" value="UniProtKB-UniRule"/>
</dbReference>
<dbReference type="Gene3D" id="3.90.1100.10">
    <property type="match status" value="1"/>
</dbReference>
<evidence type="ECO:0000256" key="2">
    <source>
        <dbReference type="ARBA" id="ARBA00022679"/>
    </source>
</evidence>
<dbReference type="InterPro" id="IPR007645">
    <property type="entry name" value="RNA_pol_Rpb2_3"/>
</dbReference>
<dbReference type="InterPro" id="IPR042107">
    <property type="entry name" value="DNA-dir_RNA_pol_bsu_ext_1_sf"/>
</dbReference>
<dbReference type="AlphaFoldDB" id="A0A428YNQ3"/>
<keyword evidence="4 6" id="KW-0804">Transcription</keyword>
<dbReference type="InterPro" id="IPR037034">
    <property type="entry name" value="RNA_pol_Rpb2_2_sf"/>
</dbReference>
<dbReference type="GO" id="GO:0032549">
    <property type="term" value="F:ribonucleoside binding"/>
    <property type="evidence" value="ECO:0007669"/>
    <property type="project" value="InterPro"/>
</dbReference>
<dbReference type="GO" id="GO:0003677">
    <property type="term" value="F:DNA binding"/>
    <property type="evidence" value="ECO:0007669"/>
    <property type="project" value="UniProtKB-UniRule"/>
</dbReference>
<evidence type="ECO:0000259" key="11">
    <source>
        <dbReference type="Pfam" id="PF04561"/>
    </source>
</evidence>
<feature type="domain" description="RNA polymerase Rpb2" evidence="13">
    <location>
        <begin position="423"/>
        <end position="491"/>
    </location>
</feature>
<evidence type="ECO:0000256" key="7">
    <source>
        <dbReference type="RuleBase" id="RU000434"/>
    </source>
</evidence>
<dbReference type="InterPro" id="IPR007120">
    <property type="entry name" value="DNA-dir_RNAP_su2_dom"/>
</dbReference>
<keyword evidence="1 6" id="KW-0240">DNA-directed RNA polymerase</keyword>
<dbReference type="InterPro" id="IPR015712">
    <property type="entry name" value="DNA-dir_RNA_pol_su2"/>
</dbReference>
<evidence type="ECO:0000313" key="16">
    <source>
        <dbReference type="Proteomes" id="UP000287547"/>
    </source>
</evidence>
<dbReference type="Gene3D" id="2.40.50.150">
    <property type="match status" value="1"/>
</dbReference>
<dbReference type="EMBL" id="QHKI01000069">
    <property type="protein sequence ID" value="RSM69850.1"/>
    <property type="molecule type" value="Genomic_DNA"/>
</dbReference>
<evidence type="ECO:0000256" key="1">
    <source>
        <dbReference type="ARBA" id="ARBA00022478"/>
    </source>
</evidence>
<reference evidence="15 16" key="1">
    <citation type="submission" date="2018-05" db="EMBL/GenBank/DDBJ databases">
        <title>Evolution of GPA BGCs.</title>
        <authorList>
            <person name="Waglechner N."/>
            <person name="Wright G.D."/>
        </authorList>
    </citation>
    <scope>NUCLEOTIDE SEQUENCE [LARGE SCALE GENOMIC DNA]</scope>
    <source>
        <strain evidence="15 16">A82846</strain>
    </source>
</reference>
<organism evidence="15 16">
    <name type="scientific">Kibdelosporangium aridum</name>
    <dbReference type="NCBI Taxonomy" id="2030"/>
    <lineage>
        <taxon>Bacteria</taxon>
        <taxon>Bacillati</taxon>
        <taxon>Actinomycetota</taxon>
        <taxon>Actinomycetes</taxon>
        <taxon>Pseudonocardiales</taxon>
        <taxon>Pseudonocardiaceae</taxon>
        <taxon>Kibdelosporangium</taxon>
    </lineage>
</organism>
<feature type="domain" description="RNA polymerase Rpb2" evidence="10">
    <location>
        <begin position="1046"/>
        <end position="1120"/>
    </location>
</feature>
<gene>
    <name evidence="6" type="primary">rpoB</name>
    <name evidence="15" type="ORF">DMH04_45740</name>
</gene>
<dbReference type="Pfam" id="PF10385">
    <property type="entry name" value="RNA_pol_Rpb2_45"/>
    <property type="match status" value="1"/>
</dbReference>
<evidence type="ECO:0000256" key="4">
    <source>
        <dbReference type="ARBA" id="ARBA00023163"/>
    </source>
</evidence>
<dbReference type="InterPro" id="IPR014724">
    <property type="entry name" value="RNA_pol_RPB2_OB-fold"/>
</dbReference>
<feature type="domain" description="RNA polymerase beta subunit protrusion" evidence="12">
    <location>
        <begin position="92"/>
        <end position="408"/>
    </location>
</feature>
<dbReference type="PROSITE" id="PS01166">
    <property type="entry name" value="RNA_POL_BETA"/>
    <property type="match status" value="1"/>
</dbReference>
<proteinExistence type="inferred from homology"/>
<dbReference type="PANTHER" id="PTHR20856">
    <property type="entry name" value="DNA-DIRECTED RNA POLYMERASE I SUBUNIT 2"/>
    <property type="match status" value="1"/>
</dbReference>
<dbReference type="Gene3D" id="3.90.1800.10">
    <property type="entry name" value="RNA polymerase alpha subunit dimerisation domain"/>
    <property type="match status" value="1"/>
</dbReference>
<dbReference type="Pfam" id="PF04561">
    <property type="entry name" value="RNA_pol_Rpb2_2"/>
    <property type="match status" value="1"/>
</dbReference>
<dbReference type="GO" id="GO:0000428">
    <property type="term" value="C:DNA-directed RNA polymerase complex"/>
    <property type="evidence" value="ECO:0007669"/>
    <property type="project" value="UniProtKB-KW"/>
</dbReference>
<dbReference type="Pfam" id="PF00562">
    <property type="entry name" value="RNA_pol_Rpb2_6"/>
    <property type="match status" value="1"/>
</dbReference>
<evidence type="ECO:0000256" key="3">
    <source>
        <dbReference type="ARBA" id="ARBA00022695"/>
    </source>
</evidence>
<dbReference type="EC" id="2.7.7.6" evidence="6 8"/>
<dbReference type="Gene3D" id="2.40.270.10">
    <property type="entry name" value="DNA-directed RNA polymerase, subunit 2, domain 6"/>
    <property type="match status" value="1"/>
</dbReference>
<accession>A0A428YNQ3</accession>
<feature type="domain" description="RNA polymerase Rpb2" evidence="11">
    <location>
        <begin position="168"/>
        <end position="364"/>
    </location>
</feature>
<dbReference type="HAMAP" id="MF_01321">
    <property type="entry name" value="RNApol_bact_RpoB"/>
    <property type="match status" value="1"/>
</dbReference>
<dbReference type="Pfam" id="PF04563">
    <property type="entry name" value="RNA_pol_Rpb2_1"/>
    <property type="match status" value="1"/>
</dbReference>
<dbReference type="CDD" id="cd00653">
    <property type="entry name" value="RNA_pol_B_RPB2"/>
    <property type="match status" value="1"/>
</dbReference>
<dbReference type="Pfam" id="PF04560">
    <property type="entry name" value="RNA_pol_Rpb2_7"/>
    <property type="match status" value="1"/>
</dbReference>
<dbReference type="InterPro" id="IPR007644">
    <property type="entry name" value="RNA_pol_bsu_protrusion"/>
</dbReference>
<dbReference type="RefSeq" id="WP_037270027.1">
    <property type="nucleotide sequence ID" value="NZ_QHKI01000069.1"/>
</dbReference>
<dbReference type="InterPro" id="IPR037033">
    <property type="entry name" value="DNA-dir_RNAP_su2_hyb_sf"/>
</dbReference>
<dbReference type="InterPro" id="IPR007641">
    <property type="entry name" value="RNA_pol_Rpb2_7"/>
</dbReference>
<dbReference type="InterPro" id="IPR007642">
    <property type="entry name" value="RNA_pol_Rpb2_2"/>
</dbReference>
<evidence type="ECO:0000259" key="13">
    <source>
        <dbReference type="Pfam" id="PF04565"/>
    </source>
</evidence>
<dbReference type="Gene3D" id="3.90.1110.10">
    <property type="entry name" value="RNA polymerase Rpb2, domain 2"/>
    <property type="match status" value="1"/>
</dbReference>
<evidence type="ECO:0000256" key="6">
    <source>
        <dbReference type="HAMAP-Rule" id="MF_01321"/>
    </source>
</evidence>
<evidence type="ECO:0000256" key="8">
    <source>
        <dbReference type="RuleBase" id="RU363031"/>
    </source>
</evidence>
<dbReference type="GO" id="GO:0006351">
    <property type="term" value="P:DNA-templated transcription"/>
    <property type="evidence" value="ECO:0007669"/>
    <property type="project" value="UniProtKB-UniRule"/>
</dbReference>
<comment type="subunit">
    <text evidence="6 8">The RNAP catalytic core consists of 2 alpha, 1 beta, 1 beta' and 1 omega subunit. When a sigma factor is associated with the core the holoenzyme is formed, which can initiate transcription.</text>
</comment>
<comment type="catalytic activity">
    <reaction evidence="5 6 8">
        <text>RNA(n) + a ribonucleoside 5'-triphosphate = RNA(n+1) + diphosphate</text>
        <dbReference type="Rhea" id="RHEA:21248"/>
        <dbReference type="Rhea" id="RHEA-COMP:14527"/>
        <dbReference type="Rhea" id="RHEA-COMP:17342"/>
        <dbReference type="ChEBI" id="CHEBI:33019"/>
        <dbReference type="ChEBI" id="CHEBI:61557"/>
        <dbReference type="ChEBI" id="CHEBI:140395"/>
        <dbReference type="EC" id="2.7.7.6"/>
    </reaction>
</comment>
<feature type="domain" description="DNA-directed RNA polymerase beta subunit external 1" evidence="14">
    <location>
        <begin position="501"/>
        <end position="567"/>
    </location>
</feature>
<evidence type="ECO:0000313" key="15">
    <source>
        <dbReference type="EMBL" id="RSM69850.1"/>
    </source>
</evidence>
<dbReference type="InterPro" id="IPR010243">
    <property type="entry name" value="RNA_pol_bsu_bac"/>
</dbReference>
<evidence type="ECO:0000259" key="10">
    <source>
        <dbReference type="Pfam" id="PF04560"/>
    </source>
</evidence>
<dbReference type="SUPFAM" id="SSF64484">
    <property type="entry name" value="beta and beta-prime subunits of DNA dependent RNA-polymerase"/>
    <property type="match status" value="1"/>
</dbReference>
<protein>
    <recommendedName>
        <fullName evidence="6 8">DNA-directed RNA polymerase subunit beta</fullName>
        <shortName evidence="6">RNAP subunit beta</shortName>
        <ecNumber evidence="6 8">2.7.7.6</ecNumber>
    </recommendedName>
    <alternativeName>
        <fullName evidence="6">RNA polymerase subunit beta</fullName>
    </alternativeName>
    <alternativeName>
        <fullName evidence="6">Transcriptase subunit beta</fullName>
    </alternativeName>
</protein>
<dbReference type="FunFam" id="3.90.1800.10:FF:000005">
    <property type="entry name" value="DNA-directed RNA polymerase subunit beta"/>
    <property type="match status" value="1"/>
</dbReference>
<comment type="similarity">
    <text evidence="6 7">Belongs to the RNA polymerase beta chain family.</text>
</comment>
<dbReference type="Gene3D" id="2.40.50.100">
    <property type="match status" value="1"/>
</dbReference>
<keyword evidence="2 6" id="KW-0808">Transferase</keyword>
<keyword evidence="3 6" id="KW-0548">Nucleotidyltransferase</keyword>
<dbReference type="InterPro" id="IPR019462">
    <property type="entry name" value="DNA-dir_RNA_pol_bsu_external_1"/>
</dbReference>
<dbReference type="NCBIfam" id="TIGR02013">
    <property type="entry name" value="rpoB"/>
    <property type="match status" value="1"/>
</dbReference>
<feature type="domain" description="DNA-directed RNA polymerase subunit 2 hybrid-binding" evidence="9">
    <location>
        <begin position="628"/>
        <end position="1044"/>
    </location>
</feature>
<dbReference type="NCBIfam" id="NF001616">
    <property type="entry name" value="PRK00405.1"/>
    <property type="match status" value="1"/>
</dbReference>
<evidence type="ECO:0000256" key="5">
    <source>
        <dbReference type="ARBA" id="ARBA00048552"/>
    </source>
</evidence>
<dbReference type="Pfam" id="PF04565">
    <property type="entry name" value="RNA_pol_Rpb2_3"/>
    <property type="match status" value="1"/>
</dbReference>
<sequence>MAVSRATEATAATNSMSGIPGAPKRVSFAKLSEPLGVPNLLDLQIQSFEWFTGAEAWFQRRVDAGDDNPVGGLEEVLNEISPIEDFSGSMSLSFSDPRFDEVKASVEECKDKDMTYAAPLFVTAEFTNHTTGEIKSQTVFMGDFPVMTNKGTFIINGTERVVVSQLVRSPGVYFATAVDKTTDKDVFDTRIIPSRGAWLEFDVDKRDTVGVRIDRKRRQPVTVLLKALGWTTEQIRERFSFSETLLATLEKDHTAGQDEALLDIYRKLRPGEPPTKESAQTLLENLFFKDKRYDLAKVGRYKVNKKLGLTESYDTGVLTEEDIVTTIEYLVRLHAGETTMMGKDGRELPVEVDDIDHFGNRRLRTVGELIQNQIRVGLSRMERVVRERMTTQDVEAITPQTLINIRPVVAAIKEFFGTSQLSQFMDQTNPIAGLTHKRRLSALGPGGISRERAGMEVRDVHPSHYGRMCPIETPEGPNIGLIGSLSSYGRVNPFGFIETPYRKVVDGRVTEQIDYLTADEEDRYVKAQANSPTDADGNFVEDRVLVRTKGGEVEYIDPHGVDYMDVSPRQMVSVATAMIPFLEHDDANRALMGANMQRQAVPLLRSESPLVGTGMELRAAVDAGDVVVASKAGVVEELSADFITVMADDGTRQTYGLHKFRRSNQGTCINQKPIVNEGDRVEVGQVVADGPCTEDGEMALGKNLLVAIMPWEGHNYEDAIILSQRLVQDDVLTSIHIEEHEIDARDTKLGAEEITRDIPNVSEEVLADLDERGIIRIGAEVRDGDILVGKVTPKGETELTPEERLLRAIFGEKAREVRDTSLKVPHGETGKVIGIRVFSREDEDELPPGVNELVRVYVAQKRKIQDGDKLAGRHGNKGVIGKILPVEDMPFLPDGTPVDVVLNTHGVPRRMNIGQILETHLGWLAKTGWKIDGSPEWAAKLPEELYEVEPDTNTATPVFDGASEEELTGLLGSTMPNRDGERMVNKDGKAILLDGRSGEPFPYPVAVGYMYILKLLHLVDDKIHARSTGPYSMITQQPLGGKAQFGGQRFGEMECWAMQAYGAAYTLQELLTIKSDDVVGRVKVYEAIVKGENIPEPGIPESFKVLLKELQSLCLNVEVLSSDGAAIEMRDGDDEDLERAAANLGINLSRNESPSVDDVVN</sequence>
<evidence type="ECO:0000259" key="14">
    <source>
        <dbReference type="Pfam" id="PF10385"/>
    </source>
</evidence>
<evidence type="ECO:0000259" key="9">
    <source>
        <dbReference type="Pfam" id="PF00562"/>
    </source>
</evidence>
<name>A0A428YNQ3_KIBAR</name>
<dbReference type="InterPro" id="IPR007121">
    <property type="entry name" value="RNA_pol_bsu_CS"/>
</dbReference>
<evidence type="ECO:0000259" key="12">
    <source>
        <dbReference type="Pfam" id="PF04563"/>
    </source>
</evidence>
<dbReference type="OrthoDB" id="9803954at2"/>